<feature type="transmembrane region" description="Helical" evidence="5">
    <location>
        <begin position="86"/>
        <end position="108"/>
    </location>
</feature>
<feature type="transmembrane region" description="Helical" evidence="5">
    <location>
        <begin position="312"/>
        <end position="334"/>
    </location>
</feature>
<dbReference type="CDD" id="cd13128">
    <property type="entry name" value="MATE_Wzx_like"/>
    <property type="match status" value="1"/>
</dbReference>
<evidence type="ECO:0000313" key="7">
    <source>
        <dbReference type="Proteomes" id="UP000092574"/>
    </source>
</evidence>
<dbReference type="GO" id="GO:0016020">
    <property type="term" value="C:membrane"/>
    <property type="evidence" value="ECO:0007669"/>
    <property type="project" value="UniProtKB-SubCell"/>
</dbReference>
<protein>
    <submittedName>
        <fullName evidence="6">Uncharacterized protein</fullName>
    </submittedName>
</protein>
<feature type="transmembrane region" description="Helical" evidence="5">
    <location>
        <begin position="114"/>
        <end position="131"/>
    </location>
</feature>
<dbReference type="InterPro" id="IPR052556">
    <property type="entry name" value="PolySynth_Transporter"/>
</dbReference>
<gene>
    <name evidence="6" type="ORF">A4V09_05255</name>
</gene>
<dbReference type="EMBL" id="CP015405">
    <property type="protein sequence ID" value="ANU75217.1"/>
    <property type="molecule type" value="Genomic_DNA"/>
</dbReference>
<feature type="transmembrane region" description="Helical" evidence="5">
    <location>
        <begin position="244"/>
        <end position="266"/>
    </location>
</feature>
<evidence type="ECO:0000256" key="4">
    <source>
        <dbReference type="ARBA" id="ARBA00023136"/>
    </source>
</evidence>
<evidence type="ECO:0000256" key="2">
    <source>
        <dbReference type="ARBA" id="ARBA00022692"/>
    </source>
</evidence>
<comment type="subcellular location">
    <subcellularLocation>
        <location evidence="1">Membrane</location>
        <topology evidence="1">Multi-pass membrane protein</topology>
    </subcellularLocation>
</comment>
<sequence length="480" mass="52968">MQKSLAKNSIYNIIYTVVNILFPFVTSIYVSRILLPVGVGKVSSAQNIASYFVTIAALGLPSYGVREFAKVRENEHEKNKIFTELLLLNVISTTLAVGGFFILVFANAAFSGEWALYGACGLAVFFNYLNIDWMYKGLEEYGYITGRSLLIKGLSLGALFLFVKTRQDYVLYALISSLATGGNYIFNVIHAKKFVRIEFSGIHLKKHIKPVLFIACIIFLSSIYNKIDVTMLNMMATDESVGYYAYALKTVNMVLTMANAVTAALLPRLSFYYENDRGGFYRLLDKGFQILCFMTLPLAVGMTLVASQTVEFLYGEAFGPAALTIQLMCPLILIKGFGDLFCYQLVYSTKSEKIILPAAASASVINIITNSALIPPLLQNGAVIASVFSELATNTIQFIYMKKKVRFSINGKALAEGLLSTVIMAACVCLLMQINLPNMVGLMVEVACGAIVYVAVNLMMKNAFMIEILEKVKVKLLHRA</sequence>
<dbReference type="Proteomes" id="UP000092574">
    <property type="component" value="Chromosome"/>
</dbReference>
<feature type="transmembrane region" description="Helical" evidence="5">
    <location>
        <begin position="169"/>
        <end position="186"/>
    </location>
</feature>
<evidence type="ECO:0000256" key="5">
    <source>
        <dbReference type="SAM" id="Phobius"/>
    </source>
</evidence>
<proteinExistence type="predicted"/>
<dbReference type="AlphaFoldDB" id="A0A1C7I693"/>
<keyword evidence="4 5" id="KW-0472">Membrane</keyword>
<feature type="transmembrane region" description="Helical" evidence="5">
    <location>
        <begin position="47"/>
        <end position="65"/>
    </location>
</feature>
<keyword evidence="3 5" id="KW-1133">Transmembrane helix</keyword>
<dbReference type="STRING" id="1796616.A4V09_05255"/>
<feature type="transmembrane region" description="Helical" evidence="5">
    <location>
        <begin position="354"/>
        <end position="374"/>
    </location>
</feature>
<keyword evidence="7" id="KW-1185">Reference proteome</keyword>
<keyword evidence="2 5" id="KW-0812">Transmembrane</keyword>
<evidence type="ECO:0000256" key="3">
    <source>
        <dbReference type="ARBA" id="ARBA00022989"/>
    </source>
</evidence>
<feature type="transmembrane region" description="Helical" evidence="5">
    <location>
        <begin position="287"/>
        <end position="306"/>
    </location>
</feature>
<feature type="transmembrane region" description="Helical" evidence="5">
    <location>
        <begin position="440"/>
        <end position="460"/>
    </location>
</feature>
<organism evidence="6 7">
    <name type="scientific">Blautia pseudococcoides</name>
    <dbReference type="NCBI Taxonomy" id="1796616"/>
    <lineage>
        <taxon>Bacteria</taxon>
        <taxon>Bacillati</taxon>
        <taxon>Bacillota</taxon>
        <taxon>Clostridia</taxon>
        <taxon>Lachnospirales</taxon>
        <taxon>Lachnospiraceae</taxon>
        <taxon>Blautia</taxon>
    </lineage>
</organism>
<accession>A0A1C7I693</accession>
<evidence type="ECO:0000256" key="1">
    <source>
        <dbReference type="ARBA" id="ARBA00004141"/>
    </source>
</evidence>
<reference evidence="6" key="1">
    <citation type="submission" date="2017-04" db="EMBL/GenBank/DDBJ databases">
        <title>Complete Genome Sequences of Twelve Strains of a Stable Defined Moderately Diverse Mouse Microbiota 2 (sDMDMm2).</title>
        <authorList>
            <person name="Uchimura Y."/>
            <person name="Wyss M."/>
            <person name="Brugiroux S."/>
            <person name="Limenitakis J.P."/>
            <person name="Stecher B."/>
            <person name="McCoy K.D."/>
            <person name="Macpherson A.J."/>
        </authorList>
    </citation>
    <scope>NUCLEOTIDE SEQUENCE</scope>
    <source>
        <strain evidence="6">YL58</strain>
    </source>
</reference>
<feature type="transmembrane region" description="Helical" evidence="5">
    <location>
        <begin position="380"/>
        <end position="401"/>
    </location>
</feature>
<feature type="transmembrane region" description="Helical" evidence="5">
    <location>
        <begin position="207"/>
        <end position="224"/>
    </location>
</feature>
<dbReference type="KEGG" id="byl:A4V09_05255"/>
<dbReference type="Pfam" id="PF01943">
    <property type="entry name" value="Polysacc_synt"/>
    <property type="match status" value="1"/>
</dbReference>
<feature type="transmembrane region" description="Helical" evidence="5">
    <location>
        <begin position="143"/>
        <end position="163"/>
    </location>
</feature>
<evidence type="ECO:0000313" key="6">
    <source>
        <dbReference type="EMBL" id="ANU75217.1"/>
    </source>
</evidence>
<feature type="transmembrane region" description="Helical" evidence="5">
    <location>
        <begin position="12"/>
        <end position="35"/>
    </location>
</feature>
<dbReference type="InterPro" id="IPR002797">
    <property type="entry name" value="Polysacc_synth"/>
</dbReference>
<dbReference type="PANTHER" id="PTHR43424">
    <property type="entry name" value="LOCUS PUTATIVE PROTEIN 1-RELATED"/>
    <property type="match status" value="1"/>
</dbReference>
<dbReference type="PANTHER" id="PTHR43424:SF1">
    <property type="entry name" value="LOCUS PUTATIVE PROTEIN 1-RELATED"/>
    <property type="match status" value="1"/>
</dbReference>
<name>A0A1C7I693_9FIRM</name>
<feature type="transmembrane region" description="Helical" evidence="5">
    <location>
        <begin position="413"/>
        <end position="434"/>
    </location>
</feature>